<dbReference type="OrthoDB" id="9815925at2"/>
<keyword evidence="2" id="KW-1133">Transmembrane helix</keyword>
<feature type="transmembrane region" description="Helical" evidence="2">
    <location>
        <begin position="121"/>
        <end position="141"/>
    </location>
</feature>
<feature type="transmembrane region" description="Helical" evidence="2">
    <location>
        <begin position="71"/>
        <end position="90"/>
    </location>
</feature>
<keyword evidence="2" id="KW-0812">Transmembrane</keyword>
<organism evidence="3 4">
    <name type="scientific">Pyrinomonas methylaliphatogenes</name>
    <dbReference type="NCBI Taxonomy" id="454194"/>
    <lineage>
        <taxon>Bacteria</taxon>
        <taxon>Pseudomonadati</taxon>
        <taxon>Acidobacteriota</taxon>
        <taxon>Blastocatellia</taxon>
        <taxon>Blastocatellales</taxon>
        <taxon>Pyrinomonadaceae</taxon>
        <taxon>Pyrinomonas</taxon>
    </lineage>
</organism>
<protein>
    <recommendedName>
        <fullName evidence="5">Zinc-ribbon domain-containing protein</fullName>
    </recommendedName>
</protein>
<name>A0A0B6WVA0_9BACT</name>
<dbReference type="EMBL" id="CBXV010000002">
    <property type="protein sequence ID" value="CDM64687.1"/>
    <property type="molecule type" value="Genomic_DNA"/>
</dbReference>
<feature type="region of interest" description="Disordered" evidence="1">
    <location>
        <begin position="33"/>
        <end position="53"/>
    </location>
</feature>
<feature type="transmembrane region" description="Helical" evidence="2">
    <location>
        <begin position="97"/>
        <end position="115"/>
    </location>
</feature>
<evidence type="ECO:0000256" key="2">
    <source>
        <dbReference type="SAM" id="Phobius"/>
    </source>
</evidence>
<dbReference type="Proteomes" id="UP000031518">
    <property type="component" value="Unassembled WGS sequence"/>
</dbReference>
<dbReference type="AlphaFoldDB" id="A0A0B6WVA0"/>
<evidence type="ECO:0000256" key="1">
    <source>
        <dbReference type="SAM" id="MobiDB-lite"/>
    </source>
</evidence>
<reference evidence="3 4" key="2">
    <citation type="submission" date="2015-01" db="EMBL/GenBank/DDBJ databases">
        <title>Complete genome sequence of Pyrinomonas methylaliphatogenes type strain K22T.</title>
        <authorList>
            <person name="Lee K.C.Y."/>
            <person name="Power J.F."/>
            <person name="Dunfield P.F."/>
            <person name="Morgan X.C."/>
            <person name="Huttenhower C."/>
            <person name="Stott M.B."/>
        </authorList>
    </citation>
    <scope>NUCLEOTIDE SEQUENCE [LARGE SCALE GENOMIC DNA]</scope>
    <source>
        <strain evidence="3 4">K22</strain>
    </source>
</reference>
<reference evidence="3 4" key="1">
    <citation type="submission" date="2013-12" db="EMBL/GenBank/DDBJ databases">
        <authorList>
            <person name="Stott M."/>
        </authorList>
    </citation>
    <scope>NUCLEOTIDE SEQUENCE [LARGE SCALE GENOMIC DNA]</scope>
    <source>
        <strain evidence="3 4">K22</strain>
    </source>
</reference>
<accession>A0A0B6WVA0</accession>
<dbReference type="RefSeq" id="WP_041974283.1">
    <property type="nucleotide sequence ID" value="NZ_CBXV010000002.1"/>
</dbReference>
<evidence type="ECO:0000313" key="3">
    <source>
        <dbReference type="EMBL" id="CDM64687.1"/>
    </source>
</evidence>
<sequence length="161" mass="17352">MAYCAACGTENAEGLRYCIRCGAMLPPQPGTWRMTEEGQRTQHGSVNQTSPPLTYQPQVPPQYRASDGEPIHPAIPALISFIFPGLGLLFVPNKVGLAIAIFIGYAVGITIYSIVAALLLFVGVGLCLFLFIPVINVLIALHSYDEAAKASNGKYQPILFK</sequence>
<keyword evidence="2" id="KW-0472">Membrane</keyword>
<gene>
    <name evidence="3" type="ORF">PYK22_00682</name>
</gene>
<keyword evidence="4" id="KW-1185">Reference proteome</keyword>
<proteinExistence type="predicted"/>
<evidence type="ECO:0000313" key="4">
    <source>
        <dbReference type="Proteomes" id="UP000031518"/>
    </source>
</evidence>
<feature type="compositionally biased region" description="Polar residues" evidence="1">
    <location>
        <begin position="41"/>
        <end position="53"/>
    </location>
</feature>
<evidence type="ECO:0008006" key="5">
    <source>
        <dbReference type="Google" id="ProtNLM"/>
    </source>
</evidence>
<dbReference type="STRING" id="454194.PYK22_00682"/>